<evidence type="ECO:0000256" key="4">
    <source>
        <dbReference type="ARBA" id="ARBA00022723"/>
    </source>
</evidence>
<dbReference type="Pfam" id="PF00266">
    <property type="entry name" value="Aminotran_5"/>
    <property type="match status" value="1"/>
</dbReference>
<keyword evidence="5" id="KW-0663">Pyridoxal phosphate</keyword>
<dbReference type="SUPFAM" id="SSF53383">
    <property type="entry name" value="PLP-dependent transferases"/>
    <property type="match status" value="1"/>
</dbReference>
<dbReference type="PROSITE" id="PS00595">
    <property type="entry name" value="AA_TRANSFER_CLASS_5"/>
    <property type="match status" value="1"/>
</dbReference>
<evidence type="ECO:0000256" key="9">
    <source>
        <dbReference type="RuleBase" id="RU004504"/>
    </source>
</evidence>
<dbReference type="Gene3D" id="3.40.640.10">
    <property type="entry name" value="Type I PLP-dependent aspartate aminotransferase-like (Major domain)"/>
    <property type="match status" value="1"/>
</dbReference>
<evidence type="ECO:0000313" key="12">
    <source>
        <dbReference type="Proteomes" id="UP000199468"/>
    </source>
</evidence>
<proteinExistence type="inferred from homology"/>
<keyword evidence="6" id="KW-0408">Iron</keyword>
<evidence type="ECO:0000256" key="1">
    <source>
        <dbReference type="ARBA" id="ARBA00001933"/>
    </source>
</evidence>
<gene>
    <name evidence="11" type="ORF">SAMN05421844_11149</name>
</gene>
<dbReference type="PANTHER" id="PTHR11601:SF34">
    <property type="entry name" value="CYSTEINE DESULFURASE"/>
    <property type="match status" value="1"/>
</dbReference>
<evidence type="ECO:0000256" key="7">
    <source>
        <dbReference type="ARBA" id="ARBA00023014"/>
    </source>
</evidence>
<dbReference type="Gene3D" id="1.10.260.50">
    <property type="match status" value="1"/>
</dbReference>
<keyword evidence="4" id="KW-0479">Metal-binding</keyword>
<comment type="catalytic activity">
    <reaction evidence="8">
        <text>(sulfur carrier)-H + L-cysteine = (sulfur carrier)-SH + L-alanine</text>
        <dbReference type="Rhea" id="RHEA:43892"/>
        <dbReference type="Rhea" id="RHEA-COMP:14737"/>
        <dbReference type="Rhea" id="RHEA-COMP:14739"/>
        <dbReference type="ChEBI" id="CHEBI:29917"/>
        <dbReference type="ChEBI" id="CHEBI:35235"/>
        <dbReference type="ChEBI" id="CHEBI:57972"/>
        <dbReference type="ChEBI" id="CHEBI:64428"/>
        <dbReference type="EC" id="2.8.1.7"/>
    </reaction>
</comment>
<dbReference type="Proteomes" id="UP000199468">
    <property type="component" value="Unassembled WGS sequence"/>
</dbReference>
<dbReference type="EMBL" id="FNBZ01000011">
    <property type="protein sequence ID" value="SDH67660.1"/>
    <property type="molecule type" value="Genomic_DNA"/>
</dbReference>
<evidence type="ECO:0000256" key="8">
    <source>
        <dbReference type="ARBA" id="ARBA00050776"/>
    </source>
</evidence>
<protein>
    <recommendedName>
        <fullName evidence="3">cysteine desulfurase</fullName>
        <ecNumber evidence="3">2.8.1.7</ecNumber>
    </recommendedName>
</protein>
<evidence type="ECO:0000313" key="11">
    <source>
        <dbReference type="EMBL" id="SDH67660.1"/>
    </source>
</evidence>
<dbReference type="PANTHER" id="PTHR11601">
    <property type="entry name" value="CYSTEINE DESULFURYLASE FAMILY MEMBER"/>
    <property type="match status" value="1"/>
</dbReference>
<dbReference type="InterPro" id="IPR020578">
    <property type="entry name" value="Aminotrans_V_PyrdxlP_BS"/>
</dbReference>
<dbReference type="InterPro" id="IPR015424">
    <property type="entry name" value="PyrdxlP-dep_Trfase"/>
</dbReference>
<organism evidence="11 12">
    <name type="scientific">Bosea robiniae</name>
    <dbReference type="NCBI Taxonomy" id="1036780"/>
    <lineage>
        <taxon>Bacteria</taxon>
        <taxon>Pseudomonadati</taxon>
        <taxon>Pseudomonadota</taxon>
        <taxon>Alphaproteobacteria</taxon>
        <taxon>Hyphomicrobiales</taxon>
        <taxon>Boseaceae</taxon>
        <taxon>Bosea</taxon>
    </lineage>
</organism>
<keyword evidence="7" id="KW-0411">Iron-sulfur</keyword>
<comment type="similarity">
    <text evidence="2">Belongs to the class-V pyridoxal-phosphate-dependent aminotransferase family. NifS/IscS subfamily.</text>
</comment>
<dbReference type="InterPro" id="IPR015421">
    <property type="entry name" value="PyrdxlP-dep_Trfase_major"/>
</dbReference>
<dbReference type="InterPro" id="IPR015422">
    <property type="entry name" value="PyrdxlP-dep_Trfase_small"/>
</dbReference>
<accession>A0ABY0P8U8</accession>
<reference evidence="11 12" key="1">
    <citation type="submission" date="2016-10" db="EMBL/GenBank/DDBJ databases">
        <authorList>
            <person name="Varghese N."/>
            <person name="Submissions S."/>
        </authorList>
    </citation>
    <scope>NUCLEOTIDE SEQUENCE [LARGE SCALE GENOMIC DNA]</scope>
    <source>
        <strain evidence="11 12">DSM 26672</strain>
    </source>
</reference>
<feature type="domain" description="Aminotransferase class V" evidence="10">
    <location>
        <begin position="1"/>
        <end position="136"/>
    </location>
</feature>
<sequence length="140" mass="14574">MAAWGIDALTLAGHKLYAPKGIGVLYLRRGHAIPSVLDGAGQEGGRRPGTENVPYIVGLGRACRIAREQLTEDSTRIAALKERLWQALVGGVPRLRRLGGELTLPNTLNVLFPGAVGNNLLEATPAIAASTGSACHAGSS</sequence>
<dbReference type="Gene3D" id="3.90.1150.10">
    <property type="entry name" value="Aspartate Aminotransferase, domain 1"/>
    <property type="match status" value="1"/>
</dbReference>
<keyword evidence="12" id="KW-1185">Reference proteome</keyword>
<evidence type="ECO:0000256" key="3">
    <source>
        <dbReference type="ARBA" id="ARBA00012239"/>
    </source>
</evidence>
<evidence type="ECO:0000256" key="5">
    <source>
        <dbReference type="ARBA" id="ARBA00022898"/>
    </source>
</evidence>
<evidence type="ECO:0000256" key="6">
    <source>
        <dbReference type="ARBA" id="ARBA00023004"/>
    </source>
</evidence>
<comment type="cofactor">
    <cofactor evidence="1 9">
        <name>pyridoxal 5'-phosphate</name>
        <dbReference type="ChEBI" id="CHEBI:597326"/>
    </cofactor>
</comment>
<dbReference type="EC" id="2.8.1.7" evidence="3"/>
<evidence type="ECO:0000256" key="2">
    <source>
        <dbReference type="ARBA" id="ARBA00006490"/>
    </source>
</evidence>
<evidence type="ECO:0000259" key="10">
    <source>
        <dbReference type="Pfam" id="PF00266"/>
    </source>
</evidence>
<dbReference type="InterPro" id="IPR000192">
    <property type="entry name" value="Aminotrans_V_dom"/>
</dbReference>
<comment type="caution">
    <text evidence="11">The sequence shown here is derived from an EMBL/GenBank/DDBJ whole genome shotgun (WGS) entry which is preliminary data.</text>
</comment>
<name>A0ABY0P8U8_9HYPH</name>